<dbReference type="EMBL" id="LCOY01000020">
    <property type="protein sequence ID" value="KKU87692.1"/>
    <property type="molecule type" value="Genomic_DNA"/>
</dbReference>
<dbReference type="AlphaFoldDB" id="A0A0G1U0S8"/>
<comment type="caution">
    <text evidence="1">The sequence shown here is derived from an EMBL/GenBank/DDBJ whole genome shotgun (WGS) entry which is preliminary data.</text>
</comment>
<reference evidence="1 2" key="1">
    <citation type="journal article" date="2015" name="Nature">
        <title>rRNA introns, odd ribosomes, and small enigmatic genomes across a large radiation of phyla.</title>
        <authorList>
            <person name="Brown C.T."/>
            <person name="Hug L.A."/>
            <person name="Thomas B.C."/>
            <person name="Sharon I."/>
            <person name="Castelle C.J."/>
            <person name="Singh A."/>
            <person name="Wilkins M.J."/>
            <person name="Williams K.H."/>
            <person name="Banfield J.F."/>
        </authorList>
    </citation>
    <scope>NUCLEOTIDE SEQUENCE [LARGE SCALE GENOMIC DNA]</scope>
</reference>
<organism evidence="1 2">
    <name type="scientific">Candidatus Gottesmanbacteria bacterium GW2011_GWA2_47_9</name>
    <dbReference type="NCBI Taxonomy" id="1618445"/>
    <lineage>
        <taxon>Bacteria</taxon>
        <taxon>Candidatus Gottesmaniibacteriota</taxon>
    </lineage>
</organism>
<name>A0A0G1U0S8_9BACT</name>
<dbReference type="Proteomes" id="UP000034739">
    <property type="component" value="Unassembled WGS sequence"/>
</dbReference>
<protein>
    <submittedName>
        <fullName evidence="1">Uncharacterized protein</fullName>
    </submittedName>
</protein>
<evidence type="ECO:0000313" key="2">
    <source>
        <dbReference type="Proteomes" id="UP000034739"/>
    </source>
</evidence>
<sequence>MVHPDRERHPIAQKFDDAAFQLQQTGDFSVEFTPVEFAKLLKKGAVMFHPWATVQLKEATIARGLATLSGHYKDDRHDTDFTIKLVDVEDGNKGYRRVIRTFRDPGDSGIDFTSNASYALVVGVVTDQIHKRHPGLLQSKHLSTKFMERGTLQISSVNPPESA</sequence>
<proteinExistence type="predicted"/>
<evidence type="ECO:0000313" key="1">
    <source>
        <dbReference type="EMBL" id="KKU87692.1"/>
    </source>
</evidence>
<gene>
    <name evidence="1" type="ORF">UY16_C0020G0003</name>
</gene>
<accession>A0A0G1U0S8</accession>